<evidence type="ECO:0000256" key="8">
    <source>
        <dbReference type="ARBA" id="ARBA00045608"/>
    </source>
</evidence>
<evidence type="ECO:0000313" key="11">
    <source>
        <dbReference type="Proteomes" id="UP000215335"/>
    </source>
</evidence>
<name>A0A232EQP6_9HYME</name>
<keyword evidence="7 9" id="KW-0472">Membrane</keyword>
<keyword evidence="6 9" id="KW-1133">Transmembrane helix</keyword>
<dbReference type="PANTHER" id="PTHR13085">
    <property type="entry name" value="MICROSOMAL SIGNAL PEPTIDASE 25 KDA SUBUNIT"/>
    <property type="match status" value="1"/>
</dbReference>
<dbReference type="EMBL" id="NNAY01002733">
    <property type="protein sequence ID" value="OXU20668.1"/>
    <property type="molecule type" value="Genomic_DNA"/>
</dbReference>
<comment type="caution">
    <text evidence="10">The sequence shown here is derived from an EMBL/GenBank/DDBJ whole genome shotgun (WGS) entry which is preliminary data.</text>
</comment>
<dbReference type="PANTHER" id="PTHR13085:SF0">
    <property type="entry name" value="SIGNAL PEPTIDASE COMPLEX SUBUNIT 2"/>
    <property type="match status" value="1"/>
</dbReference>
<reference evidence="10 11" key="1">
    <citation type="journal article" date="2017" name="Curr. Biol.">
        <title>The Evolution of Venom by Co-option of Single-Copy Genes.</title>
        <authorList>
            <person name="Martinson E.O."/>
            <person name="Mrinalini"/>
            <person name="Kelkar Y.D."/>
            <person name="Chang C.H."/>
            <person name="Werren J.H."/>
        </authorList>
    </citation>
    <scope>NUCLEOTIDE SEQUENCE [LARGE SCALE GENOMIC DNA]</scope>
    <source>
        <strain evidence="10 11">Alberta</strain>
        <tissue evidence="10">Whole body</tissue>
    </source>
</reference>
<dbReference type="AlphaFoldDB" id="A0A232EQP6"/>
<evidence type="ECO:0000256" key="7">
    <source>
        <dbReference type="ARBA" id="ARBA00023136"/>
    </source>
</evidence>
<sequence>MSSKKDQKDTDIPIIKVNKWDGSAVKNALDDAVKNILINKKYKYIENFALLDGRLALCGIAVIVAVIALAWDYLHPFPASKPVLIVCVSIYFFLMAVLTLYTTYKEKGIFVVAIQRDPAGFDPDLIWEASSYLKKYDDKYTLVLSVKNEATGVINEKSVTKSVANFIDVNGIVNPDLVEATVSRLHDSMSSQRKDN</sequence>
<evidence type="ECO:0000256" key="9">
    <source>
        <dbReference type="RuleBase" id="RU368033"/>
    </source>
</evidence>
<feature type="transmembrane region" description="Helical" evidence="9">
    <location>
        <begin position="83"/>
        <end position="101"/>
    </location>
</feature>
<keyword evidence="5 9" id="KW-0256">Endoplasmic reticulum</keyword>
<evidence type="ECO:0000256" key="4">
    <source>
        <dbReference type="ARBA" id="ARBA00022692"/>
    </source>
</evidence>
<accession>A0A232EQP6</accession>
<evidence type="ECO:0000256" key="2">
    <source>
        <dbReference type="ARBA" id="ARBA00007324"/>
    </source>
</evidence>
<dbReference type="GO" id="GO:0045047">
    <property type="term" value="P:protein targeting to ER"/>
    <property type="evidence" value="ECO:0007669"/>
    <property type="project" value="TreeGrafter"/>
</dbReference>
<gene>
    <name evidence="10" type="ORF">TSAR_004618</name>
</gene>
<keyword evidence="4 9" id="KW-0812">Transmembrane</keyword>
<evidence type="ECO:0000256" key="6">
    <source>
        <dbReference type="ARBA" id="ARBA00022989"/>
    </source>
</evidence>
<dbReference type="Pfam" id="PF06703">
    <property type="entry name" value="SPC25"/>
    <property type="match status" value="1"/>
</dbReference>
<evidence type="ECO:0000256" key="5">
    <source>
        <dbReference type="ARBA" id="ARBA00022824"/>
    </source>
</evidence>
<dbReference type="InterPro" id="IPR009582">
    <property type="entry name" value="Spc2/SPCS2"/>
</dbReference>
<evidence type="ECO:0000313" key="10">
    <source>
        <dbReference type="EMBL" id="OXU20668.1"/>
    </source>
</evidence>
<dbReference type="STRING" id="543379.A0A232EQP6"/>
<comment type="function">
    <text evidence="8 9">Component of the signal peptidase complex (SPC) which catalyzes the cleavage of N-terminal signal sequences from nascent proteins as they are translocated into the lumen of the endoplasmic reticulum. Enhances the enzymatic activity of SPC and facilitates the interactions between different components of the translocation site.</text>
</comment>
<dbReference type="OrthoDB" id="29558at2759"/>
<evidence type="ECO:0000256" key="1">
    <source>
        <dbReference type="ARBA" id="ARBA00004477"/>
    </source>
</evidence>
<dbReference type="GO" id="GO:0008233">
    <property type="term" value="F:peptidase activity"/>
    <property type="evidence" value="ECO:0007669"/>
    <property type="project" value="UniProtKB-UniRule"/>
</dbReference>
<organism evidence="10 11">
    <name type="scientific">Trichomalopsis sarcophagae</name>
    <dbReference type="NCBI Taxonomy" id="543379"/>
    <lineage>
        <taxon>Eukaryota</taxon>
        <taxon>Metazoa</taxon>
        <taxon>Ecdysozoa</taxon>
        <taxon>Arthropoda</taxon>
        <taxon>Hexapoda</taxon>
        <taxon>Insecta</taxon>
        <taxon>Pterygota</taxon>
        <taxon>Neoptera</taxon>
        <taxon>Endopterygota</taxon>
        <taxon>Hymenoptera</taxon>
        <taxon>Apocrita</taxon>
        <taxon>Proctotrupomorpha</taxon>
        <taxon>Chalcidoidea</taxon>
        <taxon>Pteromalidae</taxon>
        <taxon>Pteromalinae</taxon>
        <taxon>Trichomalopsis</taxon>
    </lineage>
</organism>
<protein>
    <recommendedName>
        <fullName evidence="3 9">Signal peptidase complex subunit 2</fullName>
    </recommendedName>
</protein>
<dbReference type="GO" id="GO:0006465">
    <property type="term" value="P:signal peptide processing"/>
    <property type="evidence" value="ECO:0007669"/>
    <property type="project" value="UniProtKB-UniRule"/>
</dbReference>
<comment type="similarity">
    <text evidence="2 9">Belongs to the SPCS2 family.</text>
</comment>
<proteinExistence type="inferred from homology"/>
<comment type="subcellular location">
    <subcellularLocation>
        <location evidence="1 9">Endoplasmic reticulum membrane</location>
        <topology evidence="1 9">Multi-pass membrane protein</topology>
    </subcellularLocation>
</comment>
<evidence type="ECO:0000256" key="3">
    <source>
        <dbReference type="ARBA" id="ARBA00017057"/>
    </source>
</evidence>
<dbReference type="Proteomes" id="UP000215335">
    <property type="component" value="Unassembled WGS sequence"/>
</dbReference>
<feature type="transmembrane region" description="Helical" evidence="9">
    <location>
        <begin position="48"/>
        <end position="71"/>
    </location>
</feature>
<dbReference type="GO" id="GO:0005787">
    <property type="term" value="C:signal peptidase complex"/>
    <property type="evidence" value="ECO:0007669"/>
    <property type="project" value="UniProtKB-UniRule"/>
</dbReference>
<keyword evidence="11" id="KW-1185">Reference proteome</keyword>